<dbReference type="CDD" id="cd19097">
    <property type="entry name" value="AKR_unchar"/>
    <property type="match status" value="1"/>
</dbReference>
<reference evidence="2 3" key="1">
    <citation type="submission" date="2016-11" db="EMBL/GenBank/DDBJ databases">
        <authorList>
            <person name="Jaros S."/>
            <person name="Januszkiewicz K."/>
            <person name="Wedrychowicz H."/>
        </authorList>
    </citation>
    <scope>NUCLEOTIDE SEQUENCE [LARGE SCALE GENOMIC DNA]</scope>
    <source>
        <strain evidence="2 3">DSM 24787</strain>
    </source>
</reference>
<dbReference type="OrthoDB" id="9773828at2"/>
<accession>A0A1N6JXR5</accession>
<evidence type="ECO:0000313" key="2">
    <source>
        <dbReference type="EMBL" id="SIO49142.1"/>
    </source>
</evidence>
<dbReference type="PANTHER" id="PTHR43312">
    <property type="entry name" value="D-THREO-ALDOSE 1-DEHYDROGENASE"/>
    <property type="match status" value="1"/>
</dbReference>
<organism evidence="2 3">
    <name type="scientific">Chitinophaga niabensis</name>
    <dbReference type="NCBI Taxonomy" id="536979"/>
    <lineage>
        <taxon>Bacteria</taxon>
        <taxon>Pseudomonadati</taxon>
        <taxon>Bacteroidota</taxon>
        <taxon>Chitinophagia</taxon>
        <taxon>Chitinophagales</taxon>
        <taxon>Chitinophagaceae</taxon>
        <taxon>Chitinophaga</taxon>
    </lineage>
</organism>
<dbReference type="InterPro" id="IPR023210">
    <property type="entry name" value="NADP_OxRdtase_dom"/>
</dbReference>
<dbReference type="STRING" id="536979.SAMN04488055_4663"/>
<dbReference type="InterPro" id="IPR053135">
    <property type="entry name" value="AKR2_Oxidoreductase"/>
</dbReference>
<feature type="domain" description="NADP-dependent oxidoreductase" evidence="1">
    <location>
        <begin position="6"/>
        <end position="262"/>
    </location>
</feature>
<proteinExistence type="predicted"/>
<dbReference type="SUPFAM" id="SSF51430">
    <property type="entry name" value="NAD(P)-linked oxidoreductase"/>
    <property type="match status" value="1"/>
</dbReference>
<dbReference type="Gene3D" id="3.20.20.100">
    <property type="entry name" value="NADP-dependent oxidoreductase domain"/>
    <property type="match status" value="1"/>
</dbReference>
<name>A0A1N6JXR5_9BACT</name>
<evidence type="ECO:0000313" key="3">
    <source>
        <dbReference type="Proteomes" id="UP000185003"/>
    </source>
</evidence>
<gene>
    <name evidence="2" type="ORF">SAMN04488055_4663</name>
</gene>
<evidence type="ECO:0000259" key="1">
    <source>
        <dbReference type="Pfam" id="PF00248"/>
    </source>
</evidence>
<protein>
    <submittedName>
        <fullName evidence="2">Predicted oxidoreductase</fullName>
    </submittedName>
</protein>
<dbReference type="PANTHER" id="PTHR43312:SF1">
    <property type="entry name" value="NADP-DEPENDENT OXIDOREDUCTASE DOMAIN-CONTAINING PROTEIN"/>
    <property type="match status" value="1"/>
</dbReference>
<dbReference type="Pfam" id="PF00248">
    <property type="entry name" value="Aldo_ket_red"/>
    <property type="match status" value="1"/>
</dbReference>
<dbReference type="Proteomes" id="UP000185003">
    <property type="component" value="Unassembled WGS sequence"/>
</dbReference>
<dbReference type="AlphaFoldDB" id="A0A1N6JXR5"/>
<keyword evidence="3" id="KW-1185">Reference proteome</keyword>
<dbReference type="InterPro" id="IPR036812">
    <property type="entry name" value="NAD(P)_OxRdtase_dom_sf"/>
</dbReference>
<sequence length="288" mass="32563">MQHTNKIILGTVQFGLPYGINNTQGMPGRNQVFKILELAHANGIRILDTAEAYGTAESLIGEYHAGHDHAFDIISKFKYKEGTQLREYLQLKTAALKISELYSYMFHSAGDYLSHPELKKLLLSFKKEGLIRKTGVSIYTNDEFRQVLADDDIDLVQLPFNLLDNNFQRGALLKEAKERGKEIHVRSVFLQGLFFKDPQELPEKLKPLSKYILKLRDLSVTAGIPVQQLALQYALSNEYIDKVLIGVDSLEQFQANLSVVQNNNGLRVGSQIDEIEVSETLLLNPANW</sequence>
<dbReference type="EMBL" id="FSRA01000002">
    <property type="protein sequence ID" value="SIO49142.1"/>
    <property type="molecule type" value="Genomic_DNA"/>
</dbReference>